<dbReference type="Proteomes" id="UP001501725">
    <property type="component" value="Unassembled WGS sequence"/>
</dbReference>
<gene>
    <name evidence="1" type="ORF">GCM10023184_23480</name>
</gene>
<sequence length="123" mass="13805">MASFRISVVSTTGPKQASVHIGRKKLLPSWEVDFGNGYCYLLVYFGGKWGALQGEGYSTPTRGIVYKLAAAIMTYQAQETDIYQRLVRAEDKRISWDNPHPINRDRKNPPKPEIHDPVIVGAV</sequence>
<organism evidence="1 2">
    <name type="scientific">Flaviaesturariibacter amylovorans</name>
    <dbReference type="NCBI Taxonomy" id="1084520"/>
    <lineage>
        <taxon>Bacteria</taxon>
        <taxon>Pseudomonadati</taxon>
        <taxon>Bacteroidota</taxon>
        <taxon>Chitinophagia</taxon>
        <taxon>Chitinophagales</taxon>
        <taxon>Chitinophagaceae</taxon>
        <taxon>Flaviaestuariibacter</taxon>
    </lineage>
</organism>
<evidence type="ECO:0000313" key="1">
    <source>
        <dbReference type="EMBL" id="GAA4331524.1"/>
    </source>
</evidence>
<evidence type="ECO:0000313" key="2">
    <source>
        <dbReference type="Proteomes" id="UP001501725"/>
    </source>
</evidence>
<protein>
    <submittedName>
        <fullName evidence="1">Uncharacterized protein</fullName>
    </submittedName>
</protein>
<reference evidence="2" key="1">
    <citation type="journal article" date="2019" name="Int. J. Syst. Evol. Microbiol.">
        <title>The Global Catalogue of Microorganisms (GCM) 10K type strain sequencing project: providing services to taxonomists for standard genome sequencing and annotation.</title>
        <authorList>
            <consortium name="The Broad Institute Genomics Platform"/>
            <consortium name="The Broad Institute Genome Sequencing Center for Infectious Disease"/>
            <person name="Wu L."/>
            <person name="Ma J."/>
        </authorList>
    </citation>
    <scope>NUCLEOTIDE SEQUENCE [LARGE SCALE GENOMIC DNA]</scope>
    <source>
        <strain evidence="2">JCM 17919</strain>
    </source>
</reference>
<dbReference type="EMBL" id="BAABGY010000007">
    <property type="protein sequence ID" value="GAA4331524.1"/>
    <property type="molecule type" value="Genomic_DNA"/>
</dbReference>
<proteinExistence type="predicted"/>
<accession>A0ABP8GXX3</accession>
<keyword evidence="2" id="KW-1185">Reference proteome</keyword>
<comment type="caution">
    <text evidence="1">The sequence shown here is derived from an EMBL/GenBank/DDBJ whole genome shotgun (WGS) entry which is preliminary data.</text>
</comment>
<name>A0ABP8GXX3_9BACT</name>
<dbReference type="RefSeq" id="WP_345255914.1">
    <property type="nucleotide sequence ID" value="NZ_BAABGY010000007.1"/>
</dbReference>